<evidence type="ECO:0000313" key="3">
    <source>
        <dbReference type="EMBL" id="ORA04771.1"/>
    </source>
</evidence>
<evidence type="ECO:0000256" key="2">
    <source>
        <dbReference type="SAM" id="SignalP"/>
    </source>
</evidence>
<evidence type="ECO:0000256" key="1">
    <source>
        <dbReference type="SAM" id="Phobius"/>
    </source>
</evidence>
<name>A0A1W9YXH4_MYCBA</name>
<dbReference type="STRING" id="564198.BST17_11415"/>
<dbReference type="AlphaFoldDB" id="A0A1W9YXH4"/>
<dbReference type="RefSeq" id="WP_083057971.1">
    <property type="nucleotide sequence ID" value="NZ_JACKVM010000005.1"/>
</dbReference>
<evidence type="ECO:0000313" key="4">
    <source>
        <dbReference type="Proteomes" id="UP000192366"/>
    </source>
</evidence>
<keyword evidence="4" id="KW-1185">Reference proteome</keyword>
<evidence type="ECO:0008006" key="5">
    <source>
        <dbReference type="Google" id="ProtNLM"/>
    </source>
</evidence>
<protein>
    <recommendedName>
        <fullName evidence="5">MFS transporter</fullName>
    </recommendedName>
</protein>
<feature type="transmembrane region" description="Helical" evidence="1">
    <location>
        <begin position="39"/>
        <end position="60"/>
    </location>
</feature>
<reference evidence="3 4" key="1">
    <citation type="submission" date="2017-02" db="EMBL/GenBank/DDBJ databases">
        <title>The new phylogeny of genus Mycobacterium.</title>
        <authorList>
            <person name="Tortoli E."/>
            <person name="Trovato A."/>
            <person name="Cirillo D.M."/>
        </authorList>
    </citation>
    <scope>NUCLEOTIDE SEQUENCE [LARGE SCALE GENOMIC DNA]</scope>
    <source>
        <strain evidence="3 4">DSM 45578</strain>
    </source>
</reference>
<accession>A0A1W9YXH4</accession>
<sequence length="179" mass="17421">MTTPTARAHGLRAVLVGISAAVTTVGAHAAAAGTFPHGAALVAALLVCATAGAAAGSVTVANPHAQVAVLAVALGAAQLLGHLVLAVAGGHHGGLGLTPSMLTAHAAAAVVLGIAIAAVEHLYRVCASVLCWLRLFAARTAAPTAPRIRRRTNNVVAQSVLLAPGLGMRAPPMGGVATA</sequence>
<keyword evidence="1" id="KW-0812">Transmembrane</keyword>
<feature type="chain" id="PRO_5013321085" description="MFS transporter" evidence="2">
    <location>
        <begin position="30"/>
        <end position="179"/>
    </location>
</feature>
<comment type="caution">
    <text evidence="3">The sequence shown here is derived from an EMBL/GenBank/DDBJ whole genome shotgun (WGS) entry which is preliminary data.</text>
</comment>
<keyword evidence="1" id="KW-1133">Transmembrane helix</keyword>
<dbReference type="Proteomes" id="UP000192366">
    <property type="component" value="Unassembled WGS sequence"/>
</dbReference>
<feature type="transmembrane region" description="Helical" evidence="1">
    <location>
        <begin position="100"/>
        <end position="119"/>
    </location>
</feature>
<organism evidence="3 4">
    <name type="scientific">Mycolicibacterium bacteremicum</name>
    <name type="common">Mycobacterium bacteremicum</name>
    <dbReference type="NCBI Taxonomy" id="564198"/>
    <lineage>
        <taxon>Bacteria</taxon>
        <taxon>Bacillati</taxon>
        <taxon>Actinomycetota</taxon>
        <taxon>Actinomycetes</taxon>
        <taxon>Mycobacteriales</taxon>
        <taxon>Mycobacteriaceae</taxon>
        <taxon>Mycolicibacterium</taxon>
    </lineage>
</organism>
<proteinExistence type="predicted"/>
<keyword evidence="1" id="KW-0472">Membrane</keyword>
<feature type="signal peptide" evidence="2">
    <location>
        <begin position="1"/>
        <end position="29"/>
    </location>
</feature>
<dbReference type="EMBL" id="MVHJ01000008">
    <property type="protein sequence ID" value="ORA04771.1"/>
    <property type="molecule type" value="Genomic_DNA"/>
</dbReference>
<feature type="transmembrane region" description="Helical" evidence="1">
    <location>
        <begin position="67"/>
        <end position="88"/>
    </location>
</feature>
<keyword evidence="2" id="KW-0732">Signal</keyword>
<gene>
    <name evidence="3" type="ORF">BST17_11415</name>
</gene>